<keyword evidence="10" id="KW-1185">Reference proteome</keyword>
<accession>I7ISA3</accession>
<evidence type="ECO:0000256" key="4">
    <source>
        <dbReference type="ARBA" id="ARBA00022490"/>
    </source>
</evidence>
<dbReference type="GO" id="GO:0071038">
    <property type="term" value="P:TRAMP-dependent tRNA surveillance pathway"/>
    <property type="evidence" value="ECO:0007669"/>
    <property type="project" value="TreeGrafter"/>
</dbReference>
<keyword evidence="4" id="KW-0963">Cytoplasm</keyword>
<keyword evidence="7" id="KW-0694">RNA-binding</keyword>
<evidence type="ECO:0000256" key="3">
    <source>
        <dbReference type="ARBA" id="ARBA00006678"/>
    </source>
</evidence>
<dbReference type="InterPro" id="IPR036345">
    <property type="entry name" value="ExoRNase_PH_dom2_sf"/>
</dbReference>
<dbReference type="GO" id="GO:0035925">
    <property type="term" value="F:mRNA 3'-UTR AU-rich region binding"/>
    <property type="evidence" value="ECO:0007669"/>
    <property type="project" value="TreeGrafter"/>
</dbReference>
<evidence type="ECO:0000256" key="6">
    <source>
        <dbReference type="ARBA" id="ARBA00022835"/>
    </source>
</evidence>
<evidence type="ECO:0000313" key="10">
    <source>
        <dbReference type="Proteomes" id="UP000002899"/>
    </source>
</evidence>
<dbReference type="InterPro" id="IPR050590">
    <property type="entry name" value="Exosome_comp_Rrp42_subfam"/>
</dbReference>
<keyword evidence="6" id="KW-0271">Exosome</keyword>
<dbReference type="KEGG" id="bmic:BmR1_04g06420"/>
<dbReference type="RefSeq" id="XP_012649889.1">
    <property type="nucleotide sequence ID" value="XM_012794435.1"/>
</dbReference>
<evidence type="ECO:0000256" key="7">
    <source>
        <dbReference type="ARBA" id="ARBA00022884"/>
    </source>
</evidence>
<dbReference type="EMBL" id="LN871599">
    <property type="protein sequence ID" value="CCF75481.1"/>
    <property type="molecule type" value="Genomic_DNA"/>
</dbReference>
<protein>
    <submittedName>
        <fullName evidence="9">Exosome complex component RRP43</fullName>
    </submittedName>
</protein>
<comment type="subcellular location">
    <subcellularLocation>
        <location evidence="1">Cytoplasm</location>
    </subcellularLocation>
    <subcellularLocation>
        <location evidence="2">Nucleus</location>
        <location evidence="2">Nucleolus</location>
    </subcellularLocation>
</comment>
<evidence type="ECO:0000256" key="8">
    <source>
        <dbReference type="ARBA" id="ARBA00023242"/>
    </source>
</evidence>
<dbReference type="AlphaFoldDB" id="I7ISA3"/>
<name>I7ISA3_BABMR</name>
<keyword evidence="8" id="KW-0539">Nucleus</keyword>
<keyword evidence="5" id="KW-0698">rRNA processing</keyword>
<evidence type="ECO:0000313" key="9">
    <source>
        <dbReference type="EMBL" id="CCF75481.1"/>
    </source>
</evidence>
<dbReference type="GO" id="GO:0005730">
    <property type="term" value="C:nucleolus"/>
    <property type="evidence" value="ECO:0007669"/>
    <property type="project" value="UniProtKB-SubCell"/>
</dbReference>
<dbReference type="PANTHER" id="PTHR11097">
    <property type="entry name" value="EXOSOME COMPLEX EXONUCLEASE RIBOSOMAL RNA PROCESSING PROTEIN"/>
    <property type="match status" value="1"/>
</dbReference>
<organism evidence="9 10">
    <name type="scientific">Babesia microti (strain RI)</name>
    <dbReference type="NCBI Taxonomy" id="1133968"/>
    <lineage>
        <taxon>Eukaryota</taxon>
        <taxon>Sar</taxon>
        <taxon>Alveolata</taxon>
        <taxon>Apicomplexa</taxon>
        <taxon>Aconoidasida</taxon>
        <taxon>Piroplasmida</taxon>
        <taxon>Babesiidae</taxon>
        <taxon>Babesia</taxon>
    </lineage>
</organism>
<reference evidence="9 10" key="1">
    <citation type="journal article" date="2012" name="Nucleic Acids Res.">
        <title>Sequencing of the smallest Apicomplexan genome from the human pathogen Babesia microti.</title>
        <authorList>
            <person name="Cornillot E."/>
            <person name="Hadj-Kaddour K."/>
            <person name="Dassouli A."/>
            <person name="Noel B."/>
            <person name="Ranwez V."/>
            <person name="Vacherie B."/>
            <person name="Augagneur Y."/>
            <person name="Bres V."/>
            <person name="Duclos A."/>
            <person name="Randazzo S."/>
            <person name="Carcy B."/>
            <person name="Debierre-Grockiego F."/>
            <person name="Delbecq S."/>
            <person name="Moubri-Menage K."/>
            <person name="Shams-Eldin H."/>
            <person name="Usmani-Brown S."/>
            <person name="Bringaud F."/>
            <person name="Wincker P."/>
            <person name="Vivares C.P."/>
            <person name="Schwarz R.T."/>
            <person name="Schetters T.P."/>
            <person name="Krause P.J."/>
            <person name="Gorenflot A."/>
            <person name="Berry V."/>
            <person name="Barbe V."/>
            <person name="Ben Mamoun C."/>
        </authorList>
    </citation>
    <scope>NUCLEOTIDE SEQUENCE [LARGE SCALE GENOMIC DNA]</scope>
    <source>
        <strain evidence="9 10">RI</strain>
    </source>
</reference>
<dbReference type="GO" id="GO:0071035">
    <property type="term" value="P:nuclear polyadenylation-dependent rRNA catabolic process"/>
    <property type="evidence" value="ECO:0007669"/>
    <property type="project" value="TreeGrafter"/>
</dbReference>
<reference evidence="9 10" key="2">
    <citation type="journal article" date="2013" name="PLoS ONE">
        <title>Whole genome mapping and re-organization of the nuclear and mitochondrial genomes of Babesia microti isolates.</title>
        <authorList>
            <person name="Cornillot E."/>
            <person name="Dassouli A."/>
            <person name="Garg A."/>
            <person name="Pachikara N."/>
            <person name="Randazzo S."/>
            <person name="Depoix D."/>
            <person name="Carcy B."/>
            <person name="Delbecq S."/>
            <person name="Frutos R."/>
            <person name="Silva J.C."/>
            <person name="Sutton R."/>
            <person name="Krause P.J."/>
            <person name="Mamoun C.B."/>
        </authorList>
    </citation>
    <scope>NUCLEOTIDE SEQUENCE [LARGE SCALE GENOMIC DNA]</scope>
    <source>
        <strain evidence="9 10">RI</strain>
    </source>
</reference>
<evidence type="ECO:0000256" key="1">
    <source>
        <dbReference type="ARBA" id="ARBA00004496"/>
    </source>
</evidence>
<comment type="similarity">
    <text evidence="3">Belongs to the RNase PH family.</text>
</comment>
<dbReference type="Proteomes" id="UP000002899">
    <property type="component" value="Chromosome IV"/>
</dbReference>
<evidence type="ECO:0000256" key="5">
    <source>
        <dbReference type="ARBA" id="ARBA00022552"/>
    </source>
</evidence>
<evidence type="ECO:0000256" key="2">
    <source>
        <dbReference type="ARBA" id="ARBA00004604"/>
    </source>
</evidence>
<dbReference type="GO" id="GO:0000176">
    <property type="term" value="C:nuclear exosome (RNase complex)"/>
    <property type="evidence" value="ECO:0007669"/>
    <property type="project" value="TreeGrafter"/>
</dbReference>
<dbReference type="InterPro" id="IPR020568">
    <property type="entry name" value="Ribosomal_Su5_D2-typ_SF"/>
</dbReference>
<dbReference type="InterPro" id="IPR027408">
    <property type="entry name" value="PNPase/RNase_PH_dom_sf"/>
</dbReference>
<dbReference type="GeneID" id="24425929"/>
<dbReference type="GO" id="GO:0034476">
    <property type="term" value="P:U5 snRNA 3'-end processing"/>
    <property type="evidence" value="ECO:0007669"/>
    <property type="project" value="TreeGrafter"/>
</dbReference>
<dbReference type="SUPFAM" id="SSF54211">
    <property type="entry name" value="Ribosomal protein S5 domain 2-like"/>
    <property type="match status" value="1"/>
</dbReference>
<dbReference type="GO" id="GO:0034473">
    <property type="term" value="P:U1 snRNA 3'-end processing"/>
    <property type="evidence" value="ECO:0007669"/>
    <property type="project" value="TreeGrafter"/>
</dbReference>
<dbReference type="Gene3D" id="3.30.230.70">
    <property type="entry name" value="GHMP Kinase, N-terminal domain"/>
    <property type="match status" value="1"/>
</dbReference>
<reference evidence="9 10" key="3">
    <citation type="journal article" date="2016" name="Sci. Rep.">
        <title>Genome-wide diversity and gene expression profiling of Babesia microti isolates identify polymorphic genes that mediate host-pathogen interactions.</title>
        <authorList>
            <person name="Silva J.C."/>
            <person name="Cornillot E."/>
            <person name="McCracken C."/>
            <person name="Usmani-Brown S."/>
            <person name="Dwivedi A."/>
            <person name="Ifeonu O.O."/>
            <person name="Crabtree J."/>
            <person name="Gotia H.T."/>
            <person name="Virji A.Z."/>
            <person name="Reynes C."/>
            <person name="Colinge J."/>
            <person name="Kumar V."/>
            <person name="Lawres L."/>
            <person name="Pazzi J.E."/>
            <person name="Pablo J.V."/>
            <person name="Hung C."/>
            <person name="Brancato J."/>
            <person name="Kumari P."/>
            <person name="Orvis J."/>
            <person name="Tretina K."/>
            <person name="Chibucos M."/>
            <person name="Ott S."/>
            <person name="Sadzewicz L."/>
            <person name="Sengamalay N."/>
            <person name="Shetty A.C."/>
            <person name="Su Q."/>
            <person name="Tallon L."/>
            <person name="Fraser C.M."/>
            <person name="Frutos R."/>
            <person name="Molina D.M."/>
            <person name="Krause P.J."/>
            <person name="Ben Mamoun C."/>
        </authorList>
    </citation>
    <scope>NUCLEOTIDE SEQUENCE [LARGE SCALE GENOMIC DNA]</scope>
    <source>
        <strain evidence="9 10">RI</strain>
    </source>
</reference>
<dbReference type="VEuPathDB" id="PiroplasmaDB:BmR1_04g06420"/>
<dbReference type="SUPFAM" id="SSF55666">
    <property type="entry name" value="Ribonuclease PH domain 2-like"/>
    <property type="match status" value="1"/>
</dbReference>
<sequence>MVRLVSDVKCEPINYSNIPEYLKSKLKQSKRSDGRSFLDYRKPNFTIFNLEHPNNSLCGILLSAATITAGSNSLNVRIFASANYSSQKSPVITTVEFNKLDEDEIADIAGHNLNYGFWIGTMIDNIITTLIGEQLEQHLPFEEKIITCYWSLNVVINFDSYDGNGLDWSVFATNIALKNIKFPIISLNSEGKFITHQHQCGSKIELKLPAMTFCITYCKIGDCVIIDPTLLEECHGNSFTIVLCTNDTNKYQVVYYNNTELGAFNEGLDEGQLDVAQQVIKLLSIL</sequence>
<dbReference type="GO" id="GO:0016075">
    <property type="term" value="P:rRNA catabolic process"/>
    <property type="evidence" value="ECO:0007669"/>
    <property type="project" value="TreeGrafter"/>
</dbReference>
<dbReference type="GO" id="GO:0000467">
    <property type="term" value="P:exonucleolytic trimming to generate mature 3'-end of 5.8S rRNA from tricistronic rRNA transcript (SSU-rRNA, 5.8S rRNA, LSU-rRNA)"/>
    <property type="evidence" value="ECO:0007669"/>
    <property type="project" value="TreeGrafter"/>
</dbReference>
<proteinExistence type="inferred from homology"/>
<dbReference type="PANTHER" id="PTHR11097:SF9">
    <property type="entry name" value="EXOSOME COMPLEX COMPONENT RRP43"/>
    <property type="match status" value="1"/>
</dbReference>
<gene>
    <name evidence="9" type="ORF">BmR1_04g06420</name>
</gene>
<dbReference type="GO" id="GO:0071028">
    <property type="term" value="P:nuclear mRNA surveillance"/>
    <property type="evidence" value="ECO:0007669"/>
    <property type="project" value="TreeGrafter"/>
</dbReference>
<dbReference type="GO" id="GO:0034475">
    <property type="term" value="P:U4 snRNA 3'-end processing"/>
    <property type="evidence" value="ECO:0007669"/>
    <property type="project" value="TreeGrafter"/>
</dbReference>
<dbReference type="GO" id="GO:0000177">
    <property type="term" value="C:cytoplasmic exosome (RNase complex)"/>
    <property type="evidence" value="ECO:0007669"/>
    <property type="project" value="TreeGrafter"/>
</dbReference>